<organism evidence="1 2">
    <name type="scientific">Diphasiastrum complanatum</name>
    <name type="common">Issler's clubmoss</name>
    <name type="synonym">Lycopodium complanatum</name>
    <dbReference type="NCBI Taxonomy" id="34168"/>
    <lineage>
        <taxon>Eukaryota</taxon>
        <taxon>Viridiplantae</taxon>
        <taxon>Streptophyta</taxon>
        <taxon>Embryophyta</taxon>
        <taxon>Tracheophyta</taxon>
        <taxon>Lycopodiopsida</taxon>
        <taxon>Lycopodiales</taxon>
        <taxon>Lycopodiaceae</taxon>
        <taxon>Lycopodioideae</taxon>
        <taxon>Diphasiastrum</taxon>
    </lineage>
</organism>
<evidence type="ECO:0000313" key="1">
    <source>
        <dbReference type="EMBL" id="KAJ7519617.1"/>
    </source>
</evidence>
<evidence type="ECO:0000313" key="2">
    <source>
        <dbReference type="Proteomes" id="UP001162992"/>
    </source>
</evidence>
<accession>A0ACC2AR28</accession>
<protein>
    <submittedName>
        <fullName evidence="1">Uncharacterized protein</fullName>
    </submittedName>
</protein>
<keyword evidence="2" id="KW-1185">Reference proteome</keyword>
<sequence length="261" mass="28238">MAMAMAIACCSGLRCATSFTASCSRSSNNASASASVLVEQPKAVVSYSRGCSHKSSVVCYANPEPSAYSRLTTAYDPDRFRFGVFSSEEVPDDAYAWKWPFRQRVWDALEEEDIAREPRPVHHRTPLFAGADVAAEKVASLPEFQAARVVKVNPDTAQRHVRLFTLKGGKKLVTTHPRLRIAFFSVVEPTTLNPKLYAEASTMAGVTKYGKTIGLKATFKVDVLVLGSVAVDPATGARLGKGEVADKVSRDLLAFVPGYAS</sequence>
<comment type="caution">
    <text evidence="1">The sequence shown here is derived from an EMBL/GenBank/DDBJ whole genome shotgun (WGS) entry which is preliminary data.</text>
</comment>
<gene>
    <name evidence="1" type="ORF">O6H91_20G046300</name>
</gene>
<name>A0ACC2AR28_DIPCM</name>
<proteinExistence type="predicted"/>
<dbReference type="EMBL" id="CM055111">
    <property type="protein sequence ID" value="KAJ7519617.1"/>
    <property type="molecule type" value="Genomic_DNA"/>
</dbReference>
<dbReference type="Proteomes" id="UP001162992">
    <property type="component" value="Chromosome 20"/>
</dbReference>
<reference evidence="2" key="1">
    <citation type="journal article" date="2024" name="Proc. Natl. Acad. Sci. U.S.A.">
        <title>Extraordinary preservation of gene collinearity over three hundred million years revealed in homosporous lycophytes.</title>
        <authorList>
            <person name="Li C."/>
            <person name="Wickell D."/>
            <person name="Kuo L.Y."/>
            <person name="Chen X."/>
            <person name="Nie B."/>
            <person name="Liao X."/>
            <person name="Peng D."/>
            <person name="Ji J."/>
            <person name="Jenkins J."/>
            <person name="Williams M."/>
            <person name="Shu S."/>
            <person name="Plott C."/>
            <person name="Barry K."/>
            <person name="Rajasekar S."/>
            <person name="Grimwood J."/>
            <person name="Han X."/>
            <person name="Sun S."/>
            <person name="Hou Z."/>
            <person name="He W."/>
            <person name="Dai G."/>
            <person name="Sun C."/>
            <person name="Schmutz J."/>
            <person name="Leebens-Mack J.H."/>
            <person name="Li F.W."/>
            <person name="Wang L."/>
        </authorList>
    </citation>
    <scope>NUCLEOTIDE SEQUENCE [LARGE SCALE GENOMIC DNA]</scope>
    <source>
        <strain evidence="2">cv. PW_Plant_1</strain>
    </source>
</reference>